<evidence type="ECO:0008006" key="3">
    <source>
        <dbReference type="Google" id="ProtNLM"/>
    </source>
</evidence>
<accession>A0ABR1J9Z2</accession>
<comment type="caution">
    <text evidence="1">The sequence shown here is derived from an EMBL/GenBank/DDBJ whole genome shotgun (WGS) entry which is preliminary data.</text>
</comment>
<organism evidence="1 2">
    <name type="scientific">Marasmiellus scandens</name>
    <dbReference type="NCBI Taxonomy" id="2682957"/>
    <lineage>
        <taxon>Eukaryota</taxon>
        <taxon>Fungi</taxon>
        <taxon>Dikarya</taxon>
        <taxon>Basidiomycota</taxon>
        <taxon>Agaricomycotina</taxon>
        <taxon>Agaricomycetes</taxon>
        <taxon>Agaricomycetidae</taxon>
        <taxon>Agaricales</taxon>
        <taxon>Marasmiineae</taxon>
        <taxon>Omphalotaceae</taxon>
        <taxon>Marasmiellus</taxon>
    </lineage>
</organism>
<name>A0ABR1J9Z2_9AGAR</name>
<gene>
    <name evidence="1" type="ORF">VKT23_012493</name>
</gene>
<sequence length="103" mass="11528">MPKRIIQPLDTGRYFIINVKLQTFARLPDANISSEIVSSINKEDPGTKWNVHLLSNGKFTLQNFDFGLYAIREPSAGRGENATGGTLGQQWNIQEVKKPGHFV</sequence>
<evidence type="ECO:0000313" key="2">
    <source>
        <dbReference type="Proteomes" id="UP001498398"/>
    </source>
</evidence>
<protein>
    <recommendedName>
        <fullName evidence="3">Ricin B lectin domain-containing protein</fullName>
    </recommendedName>
</protein>
<dbReference type="Gene3D" id="2.80.10.50">
    <property type="match status" value="1"/>
</dbReference>
<dbReference type="EMBL" id="JBANRG010000031">
    <property type="protein sequence ID" value="KAK7451162.1"/>
    <property type="molecule type" value="Genomic_DNA"/>
</dbReference>
<dbReference type="Proteomes" id="UP001498398">
    <property type="component" value="Unassembled WGS sequence"/>
</dbReference>
<evidence type="ECO:0000313" key="1">
    <source>
        <dbReference type="EMBL" id="KAK7451162.1"/>
    </source>
</evidence>
<proteinExistence type="predicted"/>
<reference evidence="1 2" key="1">
    <citation type="submission" date="2024-01" db="EMBL/GenBank/DDBJ databases">
        <title>A draft genome for the cacao thread blight pathogen Marasmiellus scandens.</title>
        <authorList>
            <person name="Baruah I.K."/>
            <person name="Leung J."/>
            <person name="Bukari Y."/>
            <person name="Amoako-Attah I."/>
            <person name="Meinhardt L.W."/>
            <person name="Bailey B.A."/>
            <person name="Cohen S.P."/>
        </authorList>
    </citation>
    <scope>NUCLEOTIDE SEQUENCE [LARGE SCALE GENOMIC DNA]</scope>
    <source>
        <strain evidence="1 2">GH-19</strain>
    </source>
</reference>
<keyword evidence="2" id="KW-1185">Reference proteome</keyword>